<accession>A0ABP0FWU5</accession>
<dbReference type="Proteomes" id="UP001642483">
    <property type="component" value="Unassembled WGS sequence"/>
</dbReference>
<evidence type="ECO:0000313" key="1">
    <source>
        <dbReference type="EMBL" id="CAK8684083.1"/>
    </source>
</evidence>
<gene>
    <name evidence="1" type="ORF">CVLEPA_LOCUS15083</name>
</gene>
<dbReference type="EMBL" id="CAWYQH010000097">
    <property type="protein sequence ID" value="CAK8684083.1"/>
    <property type="molecule type" value="Genomic_DNA"/>
</dbReference>
<sequence length="115" mass="13229">MASNIKKSQRKRAISFSSDVRLITVSLFFTRVSYERSKPLKKWTPHGRDGIRSTRCDSEPWCAHKMERVIERISSVANPDAERPDLSSPGICRTKNCANNVKSSTDRYFSVTYER</sequence>
<reference evidence="1 2" key="1">
    <citation type="submission" date="2024-02" db="EMBL/GenBank/DDBJ databases">
        <authorList>
            <person name="Daric V."/>
            <person name="Darras S."/>
        </authorList>
    </citation>
    <scope>NUCLEOTIDE SEQUENCE [LARGE SCALE GENOMIC DNA]</scope>
</reference>
<protein>
    <submittedName>
        <fullName evidence="1">Uncharacterized protein</fullName>
    </submittedName>
</protein>
<organism evidence="1 2">
    <name type="scientific">Clavelina lepadiformis</name>
    <name type="common">Light-bulb sea squirt</name>
    <name type="synonym">Ascidia lepadiformis</name>
    <dbReference type="NCBI Taxonomy" id="159417"/>
    <lineage>
        <taxon>Eukaryota</taxon>
        <taxon>Metazoa</taxon>
        <taxon>Chordata</taxon>
        <taxon>Tunicata</taxon>
        <taxon>Ascidiacea</taxon>
        <taxon>Aplousobranchia</taxon>
        <taxon>Clavelinidae</taxon>
        <taxon>Clavelina</taxon>
    </lineage>
</organism>
<name>A0ABP0FWU5_CLALP</name>
<evidence type="ECO:0000313" key="2">
    <source>
        <dbReference type="Proteomes" id="UP001642483"/>
    </source>
</evidence>
<comment type="caution">
    <text evidence="1">The sequence shown here is derived from an EMBL/GenBank/DDBJ whole genome shotgun (WGS) entry which is preliminary data.</text>
</comment>
<proteinExistence type="predicted"/>
<keyword evidence="2" id="KW-1185">Reference proteome</keyword>